<keyword evidence="3" id="KW-1185">Reference proteome</keyword>
<accession>A0A5C5V3G3</accession>
<protein>
    <submittedName>
        <fullName evidence="2">Uncharacterized protein</fullName>
    </submittedName>
</protein>
<dbReference type="RefSeq" id="WP_186767660.1">
    <property type="nucleotide sequence ID" value="NZ_SJPF01000003.1"/>
</dbReference>
<dbReference type="AlphaFoldDB" id="A0A5C5V3G3"/>
<evidence type="ECO:0000313" key="3">
    <source>
        <dbReference type="Proteomes" id="UP000318878"/>
    </source>
</evidence>
<gene>
    <name evidence="2" type="ORF">Enr8_29080</name>
</gene>
<keyword evidence="1" id="KW-0472">Membrane</keyword>
<comment type="caution">
    <text evidence="2">The sequence shown here is derived from an EMBL/GenBank/DDBJ whole genome shotgun (WGS) entry which is preliminary data.</text>
</comment>
<feature type="transmembrane region" description="Helical" evidence="1">
    <location>
        <begin position="12"/>
        <end position="37"/>
    </location>
</feature>
<organism evidence="2 3">
    <name type="scientific">Blastopirellula retiformator</name>
    <dbReference type="NCBI Taxonomy" id="2527970"/>
    <lineage>
        <taxon>Bacteria</taxon>
        <taxon>Pseudomonadati</taxon>
        <taxon>Planctomycetota</taxon>
        <taxon>Planctomycetia</taxon>
        <taxon>Pirellulales</taxon>
        <taxon>Pirellulaceae</taxon>
        <taxon>Blastopirellula</taxon>
    </lineage>
</organism>
<evidence type="ECO:0000313" key="2">
    <source>
        <dbReference type="EMBL" id="TWT33088.1"/>
    </source>
</evidence>
<name>A0A5C5V3G3_9BACT</name>
<keyword evidence="1" id="KW-1133">Transmembrane helix</keyword>
<reference evidence="2 3" key="1">
    <citation type="submission" date="2019-02" db="EMBL/GenBank/DDBJ databases">
        <title>Deep-cultivation of Planctomycetes and their phenomic and genomic characterization uncovers novel biology.</title>
        <authorList>
            <person name="Wiegand S."/>
            <person name="Jogler M."/>
            <person name="Boedeker C."/>
            <person name="Pinto D."/>
            <person name="Vollmers J."/>
            <person name="Rivas-Marin E."/>
            <person name="Kohn T."/>
            <person name="Peeters S.H."/>
            <person name="Heuer A."/>
            <person name="Rast P."/>
            <person name="Oberbeckmann S."/>
            <person name="Bunk B."/>
            <person name="Jeske O."/>
            <person name="Meyerdierks A."/>
            <person name="Storesund J.E."/>
            <person name="Kallscheuer N."/>
            <person name="Luecker S."/>
            <person name="Lage O.M."/>
            <person name="Pohl T."/>
            <person name="Merkel B.J."/>
            <person name="Hornburger P."/>
            <person name="Mueller R.-W."/>
            <person name="Bruemmer F."/>
            <person name="Labrenz M."/>
            <person name="Spormann A.M."/>
            <person name="Op Den Camp H."/>
            <person name="Overmann J."/>
            <person name="Amann R."/>
            <person name="Jetten M.S.M."/>
            <person name="Mascher T."/>
            <person name="Medema M.H."/>
            <person name="Devos D.P."/>
            <person name="Kaster A.-K."/>
            <person name="Ovreas L."/>
            <person name="Rohde M."/>
            <person name="Galperin M.Y."/>
            <person name="Jogler C."/>
        </authorList>
    </citation>
    <scope>NUCLEOTIDE SEQUENCE [LARGE SCALE GENOMIC DNA]</scope>
    <source>
        <strain evidence="2 3">Enr8</strain>
    </source>
</reference>
<dbReference type="Proteomes" id="UP000318878">
    <property type="component" value="Unassembled WGS sequence"/>
</dbReference>
<keyword evidence="1" id="KW-0812">Transmembrane</keyword>
<proteinExistence type="predicted"/>
<sequence>MSRDVTADNRWARTIATLGCGMILVIGALMTCAVYGFQALREVVAAI</sequence>
<evidence type="ECO:0000256" key="1">
    <source>
        <dbReference type="SAM" id="Phobius"/>
    </source>
</evidence>
<dbReference type="EMBL" id="SJPF01000003">
    <property type="protein sequence ID" value="TWT33088.1"/>
    <property type="molecule type" value="Genomic_DNA"/>
</dbReference>